<dbReference type="Proteomes" id="UP001497444">
    <property type="component" value="Chromosome 9"/>
</dbReference>
<reference evidence="1" key="1">
    <citation type="submission" date="2024-02" db="EMBL/GenBank/DDBJ databases">
        <authorList>
            <consortium name="ELIXIR-Norway"/>
            <consortium name="Elixir Norway"/>
        </authorList>
    </citation>
    <scope>NUCLEOTIDE SEQUENCE</scope>
</reference>
<evidence type="ECO:0008006" key="3">
    <source>
        <dbReference type="Google" id="ProtNLM"/>
    </source>
</evidence>
<dbReference type="PANTHER" id="PTHR35130:SF1">
    <property type="entry name" value="MEDIATOR OF RNA POLYMERASE II TRANSCRIPTION SUBUNIT 16"/>
    <property type="match status" value="1"/>
</dbReference>
<accession>A0ABP0XHP7</accession>
<protein>
    <recommendedName>
        <fullName evidence="3">Mediator of RNA polymerase II transcription subunit 16</fullName>
    </recommendedName>
</protein>
<gene>
    <name evidence="1" type="ORF">CSSPJE1EN1_LOCUS24142</name>
</gene>
<evidence type="ECO:0000313" key="2">
    <source>
        <dbReference type="Proteomes" id="UP001497444"/>
    </source>
</evidence>
<keyword evidence="2" id="KW-1185">Reference proteome</keyword>
<proteinExistence type="predicted"/>
<evidence type="ECO:0000313" key="1">
    <source>
        <dbReference type="EMBL" id="CAK9278664.1"/>
    </source>
</evidence>
<dbReference type="InterPro" id="IPR038836">
    <property type="entry name" value="MED16"/>
</dbReference>
<dbReference type="EMBL" id="OZ020104">
    <property type="protein sequence ID" value="CAK9278664.1"/>
    <property type="molecule type" value="Genomic_DNA"/>
</dbReference>
<name>A0ABP0XHP7_9BRYO</name>
<sequence>MSSTNVVGPVGPLPLSVSTANFPGTPAVRLIGDCHFLHRLCQLLLFCLIFQKRQLLRFVGGVAGRTGETVNKVGPVKEEAMAGVRSSPATVVKVEDGGQIVNRSTGTITKGSDEVKNLFLVLVDLCKKTAQLPHPLPKSQVGNNTPTPQLHFIDGQFNVAPEVVEASLGPHMQNLPRPRGADTAGLLMRELELHPPSEEWNRRTLSAVGLGSFSNLLGSRHDVITSVWKAAQHGIWHKCLRCGRQTSSSSTASNVAVPSPTVREMWAGRWAFGCPMCGG</sequence>
<organism evidence="1 2">
    <name type="scientific">Sphagnum jensenii</name>
    <dbReference type="NCBI Taxonomy" id="128206"/>
    <lineage>
        <taxon>Eukaryota</taxon>
        <taxon>Viridiplantae</taxon>
        <taxon>Streptophyta</taxon>
        <taxon>Embryophyta</taxon>
        <taxon>Bryophyta</taxon>
        <taxon>Sphagnophytina</taxon>
        <taxon>Sphagnopsida</taxon>
        <taxon>Sphagnales</taxon>
        <taxon>Sphagnaceae</taxon>
        <taxon>Sphagnum</taxon>
    </lineage>
</organism>
<dbReference type="PANTHER" id="PTHR35130">
    <property type="entry name" value="MEDIATOR OF RNA POLYMERASE II TRANSCRIPTION SUBUNIT 16"/>
    <property type="match status" value="1"/>
</dbReference>